<reference evidence="5" key="1">
    <citation type="submission" date="2025-08" db="UniProtKB">
        <authorList>
            <consortium name="RefSeq"/>
        </authorList>
    </citation>
    <scope>IDENTIFICATION</scope>
</reference>
<dbReference type="RefSeq" id="XP_012945162.1">
    <property type="nucleotide sequence ID" value="XM_013089708.1"/>
</dbReference>
<feature type="signal peptide" evidence="2">
    <location>
        <begin position="1"/>
        <end position="26"/>
    </location>
</feature>
<gene>
    <name evidence="5" type="primary">LOC101858141</name>
</gene>
<keyword evidence="1" id="KW-0472">Membrane</keyword>
<dbReference type="Gene3D" id="3.50.4.10">
    <property type="entry name" value="Hepatocyte Growth Factor"/>
    <property type="match status" value="3"/>
</dbReference>
<dbReference type="Pfam" id="PF25898">
    <property type="entry name" value="LolA_2nd_metazoa"/>
    <property type="match status" value="1"/>
</dbReference>
<proteinExistence type="predicted"/>
<protein>
    <submittedName>
        <fullName evidence="5">Uncharacterized protein LOC101858141</fullName>
    </submittedName>
</protein>
<dbReference type="SUPFAM" id="SSF57414">
    <property type="entry name" value="Hairpin loop containing domain-like"/>
    <property type="match status" value="1"/>
</dbReference>
<feature type="chain" id="PRO_5046451436" evidence="2">
    <location>
        <begin position="27"/>
        <end position="912"/>
    </location>
</feature>
<dbReference type="InterPro" id="IPR058831">
    <property type="entry name" value="LolA-like_dom_2nd"/>
</dbReference>
<keyword evidence="4" id="KW-1185">Reference proteome</keyword>
<dbReference type="GeneID" id="101858141"/>
<name>A0ABM1ACN8_APLCA</name>
<dbReference type="PANTHER" id="PTHR36902">
    <property type="entry name" value="ENRICHED IN SURFACE-LABELED PROTEOME PROTEIN 9"/>
    <property type="match status" value="1"/>
</dbReference>
<keyword evidence="2" id="KW-0732">Signal</keyword>
<accession>A0ABM1ACN8</accession>
<dbReference type="PROSITE" id="PS50948">
    <property type="entry name" value="PAN"/>
    <property type="match status" value="1"/>
</dbReference>
<evidence type="ECO:0000259" key="3">
    <source>
        <dbReference type="PROSITE" id="PS50948"/>
    </source>
</evidence>
<sequence>MAGLPGFLGPVLTSALVVLLIHSSSCADAPYTCQEIAKPSDSYASPRGLSYFTAHVQATFMERQQTFYSHINVLGSSAKMSIRAANKTTEYILNRQEHEDSLLTLEVDFPNTKDEKKTCTVGDKDHQWEHISQFLVNSNTYYRKLVNQTTAAPIDGVPMNHWKQCFTFKGQTQFMFDYYFIAGRYNWKTSTKDMYREVPVRIEVMGNARGKNFQHFYEFFDVQFVTTGNFDPPEGFTCALPSAQVKKPPLLPPVMRYFVEEYQINTRRKYTFKTPYQMSFDKQKQIARYTTQYTDIVTDYKAGVSYTISLNTDNLCYKRAAVDSSRYGVTSEINQQTQKVEMRYPTDFDGLSKGDHFTYNGKRKCRGMSCDSWTADNIPWFGGASTAVGEFRFYNDLPISISYLVDNETQINYDFFGLHEFETDFDKPFDVSVCYDDEETSMFRISLDAPRSDFSSGGEEARNATILRELRTQIAKVGAISELRVKVSDFVVFGSKLQAILRLFPVEYKIGYKDQNDDHFVFDALVNAINKKQISIMITGIALHNMTTNTGYKYQAFTRRNQTITLTDIVGISGDLVYNPNDQKVALAKYDKMINQVYRNFIPVQRMSASNPESCARKCEHYEKGKCRVFQFCGEDRSCQISVKDADVDKSYQWINKVGCSTYVKGYIWDFIPNPGKVAPEKADFLYQGLVKEDNCAKMCLEEKATNCWSYDYCLGRQECFLSSRVEYDHPLNWKSLTEVPECIHFQRTYLFDYQAHYARNITDKEDMFLEDKSEEGCAAACSQGTRFLCRTYDYNMVTRACRLFQRPLTGHGALSTSNSGGDIIGERVLFGSGHINATFGTAGTGVGPSNGPTVTVGNPAASTGSGYTSGSMAALGIVMLIVGGVIGAAVLIVFARRRKSASSVDMNIPFT</sequence>
<evidence type="ECO:0000313" key="4">
    <source>
        <dbReference type="Proteomes" id="UP000694888"/>
    </source>
</evidence>
<keyword evidence="1" id="KW-1133">Transmembrane helix</keyword>
<organism evidence="4 5">
    <name type="scientific">Aplysia californica</name>
    <name type="common">California sea hare</name>
    <dbReference type="NCBI Taxonomy" id="6500"/>
    <lineage>
        <taxon>Eukaryota</taxon>
        <taxon>Metazoa</taxon>
        <taxon>Spiralia</taxon>
        <taxon>Lophotrochozoa</taxon>
        <taxon>Mollusca</taxon>
        <taxon>Gastropoda</taxon>
        <taxon>Heterobranchia</taxon>
        <taxon>Euthyneura</taxon>
        <taxon>Tectipleura</taxon>
        <taxon>Aplysiida</taxon>
        <taxon>Aplysioidea</taxon>
        <taxon>Aplysiidae</taxon>
        <taxon>Aplysia</taxon>
    </lineage>
</organism>
<evidence type="ECO:0000313" key="5">
    <source>
        <dbReference type="RefSeq" id="XP_012945162.1"/>
    </source>
</evidence>
<evidence type="ECO:0000256" key="1">
    <source>
        <dbReference type="SAM" id="Phobius"/>
    </source>
</evidence>
<feature type="domain" description="Apple" evidence="3">
    <location>
        <begin position="743"/>
        <end position="829"/>
    </location>
</feature>
<keyword evidence="1" id="KW-0812">Transmembrane</keyword>
<dbReference type="PANTHER" id="PTHR36902:SF1">
    <property type="entry name" value="ENRICHED IN SURFACE-LABELED PROTEOME PROTEIN 9"/>
    <property type="match status" value="1"/>
</dbReference>
<evidence type="ECO:0000256" key="2">
    <source>
        <dbReference type="SAM" id="SignalP"/>
    </source>
</evidence>
<dbReference type="Proteomes" id="UP000694888">
    <property type="component" value="Unplaced"/>
</dbReference>
<dbReference type="InterPro" id="IPR003609">
    <property type="entry name" value="Pan_app"/>
</dbReference>
<feature type="transmembrane region" description="Helical" evidence="1">
    <location>
        <begin position="873"/>
        <end position="895"/>
    </location>
</feature>